<comment type="caution">
    <text evidence="1">The sequence shown here is derived from an EMBL/GenBank/DDBJ whole genome shotgun (WGS) entry which is preliminary data.</text>
</comment>
<organism evidence="1">
    <name type="scientific">Sesamum radiatum</name>
    <name type="common">Black benniseed</name>
    <dbReference type="NCBI Taxonomy" id="300843"/>
    <lineage>
        <taxon>Eukaryota</taxon>
        <taxon>Viridiplantae</taxon>
        <taxon>Streptophyta</taxon>
        <taxon>Embryophyta</taxon>
        <taxon>Tracheophyta</taxon>
        <taxon>Spermatophyta</taxon>
        <taxon>Magnoliopsida</taxon>
        <taxon>eudicotyledons</taxon>
        <taxon>Gunneridae</taxon>
        <taxon>Pentapetalae</taxon>
        <taxon>asterids</taxon>
        <taxon>lamiids</taxon>
        <taxon>Lamiales</taxon>
        <taxon>Pedaliaceae</taxon>
        <taxon>Sesamum</taxon>
    </lineage>
</organism>
<dbReference type="AlphaFoldDB" id="A0AAW2NP85"/>
<proteinExistence type="predicted"/>
<reference evidence="1" key="2">
    <citation type="journal article" date="2024" name="Plant">
        <title>Genomic evolution and insights into agronomic trait innovations of Sesamum species.</title>
        <authorList>
            <person name="Miao H."/>
            <person name="Wang L."/>
            <person name="Qu L."/>
            <person name="Liu H."/>
            <person name="Sun Y."/>
            <person name="Le M."/>
            <person name="Wang Q."/>
            <person name="Wei S."/>
            <person name="Zheng Y."/>
            <person name="Lin W."/>
            <person name="Duan Y."/>
            <person name="Cao H."/>
            <person name="Xiong S."/>
            <person name="Wang X."/>
            <person name="Wei L."/>
            <person name="Li C."/>
            <person name="Ma Q."/>
            <person name="Ju M."/>
            <person name="Zhao R."/>
            <person name="Li G."/>
            <person name="Mu C."/>
            <person name="Tian Q."/>
            <person name="Mei H."/>
            <person name="Zhang T."/>
            <person name="Gao T."/>
            <person name="Zhang H."/>
        </authorList>
    </citation>
    <scope>NUCLEOTIDE SEQUENCE</scope>
    <source>
        <strain evidence="1">G02</strain>
    </source>
</reference>
<accession>A0AAW2NP85</accession>
<name>A0AAW2NP85_SESRA</name>
<sequence>MGPTSMGFGGRQGPARLFSGRSIPLPLAVGDILVNVGEPSQLYVIIAVNQDILSGIVLHGVIMPGTTDFMIK</sequence>
<gene>
    <name evidence="1" type="ORF">Sradi_4401800</name>
</gene>
<reference evidence="1" key="1">
    <citation type="submission" date="2020-06" db="EMBL/GenBank/DDBJ databases">
        <authorList>
            <person name="Li T."/>
            <person name="Hu X."/>
            <person name="Zhang T."/>
            <person name="Song X."/>
            <person name="Zhang H."/>
            <person name="Dai N."/>
            <person name="Sheng W."/>
            <person name="Hou X."/>
            <person name="Wei L."/>
        </authorList>
    </citation>
    <scope>NUCLEOTIDE SEQUENCE</scope>
    <source>
        <strain evidence="1">G02</strain>
        <tissue evidence="1">Leaf</tissue>
    </source>
</reference>
<dbReference type="EMBL" id="JACGWJ010000019">
    <property type="protein sequence ID" value="KAL0345705.1"/>
    <property type="molecule type" value="Genomic_DNA"/>
</dbReference>
<protein>
    <submittedName>
        <fullName evidence="1">Uncharacterized protein</fullName>
    </submittedName>
</protein>
<evidence type="ECO:0000313" key="1">
    <source>
        <dbReference type="EMBL" id="KAL0345705.1"/>
    </source>
</evidence>